<gene>
    <name evidence="7" type="ORF">TSUD_414980</name>
</gene>
<dbReference type="GO" id="GO:0045893">
    <property type="term" value="P:positive regulation of DNA-templated transcription"/>
    <property type="evidence" value="ECO:0007669"/>
    <property type="project" value="UniProtKB-ARBA"/>
</dbReference>
<dbReference type="AlphaFoldDB" id="A0A2Z6P5K4"/>
<keyword evidence="5" id="KW-0539">Nucleus</keyword>
<dbReference type="Proteomes" id="UP000242715">
    <property type="component" value="Unassembled WGS sequence"/>
</dbReference>
<evidence type="ECO:0000256" key="4">
    <source>
        <dbReference type="ARBA" id="ARBA00023163"/>
    </source>
</evidence>
<dbReference type="PROSITE" id="PS50066">
    <property type="entry name" value="MADS_BOX_2"/>
    <property type="match status" value="1"/>
</dbReference>
<evidence type="ECO:0000259" key="6">
    <source>
        <dbReference type="PROSITE" id="PS50066"/>
    </source>
</evidence>
<keyword evidence="3" id="KW-0238">DNA-binding</keyword>
<dbReference type="SUPFAM" id="SSF55455">
    <property type="entry name" value="SRF-like"/>
    <property type="match status" value="1"/>
</dbReference>
<dbReference type="InterPro" id="IPR036879">
    <property type="entry name" value="TF_MADSbox_sf"/>
</dbReference>
<dbReference type="GO" id="GO:0046983">
    <property type="term" value="F:protein dimerization activity"/>
    <property type="evidence" value="ECO:0007669"/>
    <property type="project" value="InterPro"/>
</dbReference>
<reference evidence="8" key="1">
    <citation type="journal article" date="2017" name="Front. Plant Sci.">
        <title>Climate Clever Clovers: New Paradigm to Reduce the Environmental Footprint of Ruminants by Breeding Low Methanogenic Forages Utilizing Haplotype Variation.</title>
        <authorList>
            <person name="Kaur P."/>
            <person name="Appels R."/>
            <person name="Bayer P.E."/>
            <person name="Keeble-Gagnere G."/>
            <person name="Wang J."/>
            <person name="Hirakawa H."/>
            <person name="Shirasawa K."/>
            <person name="Vercoe P."/>
            <person name="Stefanova K."/>
            <person name="Durmic Z."/>
            <person name="Nichols P."/>
            <person name="Revell C."/>
            <person name="Isobe S.N."/>
            <person name="Edwards D."/>
            <person name="Erskine W."/>
        </authorList>
    </citation>
    <scope>NUCLEOTIDE SEQUENCE [LARGE SCALE GENOMIC DNA]</scope>
    <source>
        <strain evidence="8">cv. Daliak</strain>
    </source>
</reference>
<dbReference type="InterPro" id="IPR002100">
    <property type="entry name" value="TF_MADSbox"/>
</dbReference>
<accession>A0A2Z6P5K4</accession>
<evidence type="ECO:0000256" key="1">
    <source>
        <dbReference type="ARBA" id="ARBA00004123"/>
    </source>
</evidence>
<evidence type="ECO:0000256" key="2">
    <source>
        <dbReference type="ARBA" id="ARBA00023015"/>
    </source>
</evidence>
<evidence type="ECO:0000256" key="5">
    <source>
        <dbReference type="ARBA" id="ARBA00023242"/>
    </source>
</evidence>
<sequence length="185" mass="21108">MAFDGDNNATKLNTRKRKFGDIKKVEKSNKSHMMFSKGIIGIFNKVTELSILCDAKTALIVTSPNNELYTCGYPNCDAVIQQFFTGKDTIEDKEKKKQEEIVETLRLEYDAIGDELEKLTEEEKIFQAINDEATKSGSILSCWWNDPIDDMNLQSLEEFKTSLEKLRLNLGSAEDEKKLMFTLES</sequence>
<dbReference type="Gene3D" id="3.40.1810.10">
    <property type="entry name" value="Transcription factor, MADS-box"/>
    <property type="match status" value="1"/>
</dbReference>
<proteinExistence type="predicted"/>
<dbReference type="PRINTS" id="PR00404">
    <property type="entry name" value="MADSDOMAIN"/>
</dbReference>
<dbReference type="GO" id="GO:0000981">
    <property type="term" value="F:DNA-binding transcription factor activity, RNA polymerase II-specific"/>
    <property type="evidence" value="ECO:0007669"/>
    <property type="project" value="TreeGrafter"/>
</dbReference>
<dbReference type="GO" id="GO:0005634">
    <property type="term" value="C:nucleus"/>
    <property type="evidence" value="ECO:0007669"/>
    <property type="project" value="UniProtKB-SubCell"/>
</dbReference>
<evidence type="ECO:0000313" key="8">
    <source>
        <dbReference type="Proteomes" id="UP000242715"/>
    </source>
</evidence>
<evidence type="ECO:0000313" key="7">
    <source>
        <dbReference type="EMBL" id="GAU51684.1"/>
    </source>
</evidence>
<dbReference type="GO" id="GO:0000978">
    <property type="term" value="F:RNA polymerase II cis-regulatory region sequence-specific DNA binding"/>
    <property type="evidence" value="ECO:0007669"/>
    <property type="project" value="TreeGrafter"/>
</dbReference>
<organism evidence="7 8">
    <name type="scientific">Trifolium subterraneum</name>
    <name type="common">Subterranean clover</name>
    <dbReference type="NCBI Taxonomy" id="3900"/>
    <lineage>
        <taxon>Eukaryota</taxon>
        <taxon>Viridiplantae</taxon>
        <taxon>Streptophyta</taxon>
        <taxon>Embryophyta</taxon>
        <taxon>Tracheophyta</taxon>
        <taxon>Spermatophyta</taxon>
        <taxon>Magnoliopsida</taxon>
        <taxon>eudicotyledons</taxon>
        <taxon>Gunneridae</taxon>
        <taxon>Pentapetalae</taxon>
        <taxon>rosids</taxon>
        <taxon>fabids</taxon>
        <taxon>Fabales</taxon>
        <taxon>Fabaceae</taxon>
        <taxon>Papilionoideae</taxon>
        <taxon>50 kb inversion clade</taxon>
        <taxon>NPAAA clade</taxon>
        <taxon>Hologalegina</taxon>
        <taxon>IRL clade</taxon>
        <taxon>Trifolieae</taxon>
        <taxon>Trifolium</taxon>
    </lineage>
</organism>
<keyword evidence="8" id="KW-1185">Reference proteome</keyword>
<dbReference type="PANTHER" id="PTHR11945:SF534">
    <property type="entry name" value="MYOCYTE-SPECIFIC ENHANCER FACTOR 2"/>
    <property type="match status" value="1"/>
</dbReference>
<evidence type="ECO:0000256" key="3">
    <source>
        <dbReference type="ARBA" id="ARBA00023125"/>
    </source>
</evidence>
<protein>
    <recommendedName>
        <fullName evidence="6">MADS-box domain-containing protein</fullName>
    </recommendedName>
</protein>
<dbReference type="OrthoDB" id="2284405at2759"/>
<dbReference type="Pfam" id="PF00319">
    <property type="entry name" value="SRF-TF"/>
    <property type="match status" value="1"/>
</dbReference>
<keyword evidence="4" id="KW-0804">Transcription</keyword>
<name>A0A2Z6P5K4_TRISU</name>
<dbReference type="PANTHER" id="PTHR11945">
    <property type="entry name" value="MADS BOX PROTEIN"/>
    <property type="match status" value="1"/>
</dbReference>
<feature type="domain" description="MADS-box" evidence="6">
    <location>
        <begin position="15"/>
        <end position="75"/>
    </location>
</feature>
<comment type="subcellular location">
    <subcellularLocation>
        <location evidence="1">Nucleus</location>
    </subcellularLocation>
</comment>
<keyword evidence="2" id="KW-0805">Transcription regulation</keyword>
<dbReference type="SMART" id="SM00432">
    <property type="entry name" value="MADS"/>
    <property type="match status" value="1"/>
</dbReference>
<dbReference type="EMBL" id="DF975374">
    <property type="protein sequence ID" value="GAU51684.1"/>
    <property type="molecule type" value="Genomic_DNA"/>
</dbReference>